<dbReference type="GO" id="GO:0004497">
    <property type="term" value="F:monooxygenase activity"/>
    <property type="evidence" value="ECO:0007669"/>
    <property type="project" value="InterPro"/>
</dbReference>
<evidence type="ECO:0000313" key="3">
    <source>
        <dbReference type="EnsemblFungi" id="CEF82892"/>
    </source>
</evidence>
<protein>
    <submittedName>
        <fullName evidence="2">Chromosome 4, complete genome</fullName>
    </submittedName>
</protein>
<reference evidence="3" key="4">
    <citation type="submission" date="2017-01" db="UniProtKB">
        <authorList>
            <consortium name="EnsemblFungi"/>
        </authorList>
    </citation>
    <scope>IDENTIFICATION</scope>
    <source>
        <strain evidence="3">PH-1 / ATCC MYA-4620 / FGSC 9075 / NRRL 31084</strain>
    </source>
</reference>
<keyword evidence="1" id="KW-0812">Transmembrane</keyword>
<evidence type="ECO:0000313" key="4">
    <source>
        <dbReference type="Proteomes" id="UP000070720"/>
    </source>
</evidence>
<feature type="transmembrane region" description="Helical" evidence="1">
    <location>
        <begin position="6"/>
        <end position="27"/>
    </location>
</feature>
<accession>A0A098DNG6</accession>
<organism evidence="2 4">
    <name type="scientific">Gibberella zeae (strain ATCC MYA-4620 / CBS 123657 / FGSC 9075 / NRRL 31084 / PH-1)</name>
    <name type="common">Wheat head blight fungus</name>
    <name type="synonym">Fusarium graminearum</name>
    <dbReference type="NCBI Taxonomy" id="229533"/>
    <lineage>
        <taxon>Eukaryota</taxon>
        <taxon>Fungi</taxon>
        <taxon>Dikarya</taxon>
        <taxon>Ascomycota</taxon>
        <taxon>Pezizomycotina</taxon>
        <taxon>Sordariomycetes</taxon>
        <taxon>Hypocreomycetidae</taxon>
        <taxon>Hypocreales</taxon>
        <taxon>Nectriaceae</taxon>
        <taxon>Fusarium</taxon>
    </lineage>
</organism>
<accession>A0A0E0S8X9</accession>
<dbReference type="EnsemblFungi" id="CEF82892">
    <property type="protein sequence ID" value="CEF82892"/>
    <property type="gene ID" value="FGRRES_07859_M"/>
</dbReference>
<dbReference type="Pfam" id="PF00067">
    <property type="entry name" value="p450"/>
    <property type="match status" value="1"/>
</dbReference>
<dbReference type="SUPFAM" id="SSF48264">
    <property type="entry name" value="Cytochrome P450"/>
    <property type="match status" value="1"/>
</dbReference>
<dbReference type="Proteomes" id="UP000070720">
    <property type="component" value="Chromosome 4"/>
</dbReference>
<evidence type="ECO:0000256" key="1">
    <source>
        <dbReference type="SAM" id="Phobius"/>
    </source>
</evidence>
<evidence type="ECO:0000313" key="2">
    <source>
        <dbReference type="EMBL" id="CEF82892.1"/>
    </source>
</evidence>
<dbReference type="AlphaFoldDB" id="A0A098DNG6"/>
<name>A0A098DNG6_GIBZE</name>
<reference evidence="3 4" key="2">
    <citation type="journal article" date="2010" name="Nature">
        <title>Comparative genomics reveals mobile pathogenicity chromosomes in Fusarium.</title>
        <authorList>
            <person name="Ma L.J."/>
            <person name="van der Does H.C."/>
            <person name="Borkovich K.A."/>
            <person name="Coleman J.J."/>
            <person name="Daboussi M.J."/>
            <person name="Di Pietro A."/>
            <person name="Dufresne M."/>
            <person name="Freitag M."/>
            <person name="Grabherr M."/>
            <person name="Henrissat B."/>
            <person name="Houterman P.M."/>
            <person name="Kang S."/>
            <person name="Shim W.B."/>
            <person name="Woloshuk C."/>
            <person name="Xie X."/>
            <person name="Xu J.R."/>
            <person name="Antoniw J."/>
            <person name="Baker S.E."/>
            <person name="Bluhm B.H."/>
            <person name="Breakspear A."/>
            <person name="Brown D.W."/>
            <person name="Butchko R.A."/>
            <person name="Chapman S."/>
            <person name="Coulson R."/>
            <person name="Coutinho P.M."/>
            <person name="Danchin E.G."/>
            <person name="Diener A."/>
            <person name="Gale L.R."/>
            <person name="Gardiner D.M."/>
            <person name="Goff S."/>
            <person name="Hammond-Kosack K.E."/>
            <person name="Hilburn K."/>
            <person name="Hua-Van A."/>
            <person name="Jonkers W."/>
            <person name="Kazan K."/>
            <person name="Kodira C.D."/>
            <person name="Koehrsen M."/>
            <person name="Kumar L."/>
            <person name="Lee Y.H."/>
            <person name="Li L."/>
            <person name="Manners J.M."/>
            <person name="Miranda-Saavedra D."/>
            <person name="Mukherjee M."/>
            <person name="Park G."/>
            <person name="Park J."/>
            <person name="Park S.Y."/>
            <person name="Proctor R.H."/>
            <person name="Regev A."/>
            <person name="Ruiz-Roldan M.C."/>
            <person name="Sain D."/>
            <person name="Sakthikumar S."/>
            <person name="Sykes S."/>
            <person name="Schwartz D.C."/>
            <person name="Turgeon B.G."/>
            <person name="Wapinski I."/>
            <person name="Yoder O."/>
            <person name="Young S."/>
            <person name="Zeng Q."/>
            <person name="Zhou S."/>
            <person name="Galagan J."/>
            <person name="Cuomo C.A."/>
            <person name="Kistler H.C."/>
            <person name="Rep M."/>
        </authorList>
    </citation>
    <scope>GENOME REANNOTATION</scope>
    <source>
        <strain evidence="4">ATCC MYA-4620 / CBS 123657 / FGSC 9075 / NRRL 31084 / PH-1</strain>
        <strain evidence="3">PH-1 / ATCC MYA-4620 / FGSC 9075 / NRRL 31084</strain>
    </source>
</reference>
<dbReference type="InterPro" id="IPR036396">
    <property type="entry name" value="Cyt_P450_sf"/>
</dbReference>
<dbReference type="InterPro" id="IPR001128">
    <property type="entry name" value="Cyt_P450"/>
</dbReference>
<keyword evidence="4" id="KW-1185">Reference proteome</keyword>
<keyword evidence="1" id="KW-0472">Membrane</keyword>
<reference evidence="2 4" key="3">
    <citation type="journal article" date="2015" name="BMC Genomics">
        <title>The completed genome sequence of the pathogenic ascomycete fungus Fusarium graminearum.</title>
        <authorList>
            <person name="King R."/>
            <person name="Urban M."/>
            <person name="Hammond-Kosack M.C."/>
            <person name="Hassani-Pak K."/>
            <person name="Hammond-Kosack K.E."/>
        </authorList>
    </citation>
    <scope>NUCLEOTIDE SEQUENCE [LARGE SCALE GENOMIC DNA]</scope>
    <source>
        <strain evidence="4">ATCC MYA-4620 / CBS 123657 / FGSC 9075 / NRRL 31084 / PH-1</strain>
        <strain evidence="2">PH-1</strain>
    </source>
</reference>
<keyword evidence="1" id="KW-1133">Transmembrane helix</keyword>
<dbReference type="PROSITE" id="PS50096">
    <property type="entry name" value="IQ"/>
    <property type="match status" value="1"/>
</dbReference>
<dbReference type="VEuPathDB" id="FungiDB:FGRAMPH1_01G25835"/>
<dbReference type="InParanoid" id="A0A098DNG6"/>
<dbReference type="Gene3D" id="1.10.630.10">
    <property type="entry name" value="Cytochrome P450"/>
    <property type="match status" value="1"/>
</dbReference>
<gene>
    <name evidence="2" type="ORF">FGRAMPH1_01T25835</name>
</gene>
<sequence>MSVSEFKAPGLLMTILSATALLIAVLYRGYRTRRFYRDLISKPSPPHSWLLGHISILKNIALSMPRNSMPQLYYTEIAHRYKHEGIFYLDLWPIGPSLVIITDPKLIEQAHIPRPMVPHPFTNTSMAPIAGDDIIPTKSGTEWKKLRNDMSPAFSYTYAHNMVGVIVNESKLLRGKLDELSATGQVFSMEELLNKTIFGTVSRHLLNDESYAQKAGRQDLADMRELIDLAREESDPRIAYNPLVQIPRRMKRYIIRRRLEASLFGVIYKRLETLVSGGIVPSRQTPTSVLDLILREHAELAKRENKEGRCNFANLSKFEEKQLLT</sequence>
<proteinExistence type="predicted"/>
<reference evidence="3 4" key="1">
    <citation type="journal article" date="2007" name="Science">
        <title>The Fusarium graminearum genome reveals a link between localized polymorphism and pathogen specialization.</title>
        <authorList>
            <person name="Cuomo C.A."/>
            <person name="Gueldener U."/>
            <person name="Xu J.-R."/>
            <person name="Trail F."/>
            <person name="Turgeon B.G."/>
            <person name="Di Pietro A."/>
            <person name="Walton J.D."/>
            <person name="Ma L.-J."/>
            <person name="Baker S.E."/>
            <person name="Rep M."/>
            <person name="Adam G."/>
            <person name="Antoniw J."/>
            <person name="Baldwin T."/>
            <person name="Calvo S.E."/>
            <person name="Chang Y.-L."/>
            <person name="DeCaprio D."/>
            <person name="Gale L.R."/>
            <person name="Gnerre S."/>
            <person name="Goswami R.S."/>
            <person name="Hammond-Kosack K."/>
            <person name="Harris L.J."/>
            <person name="Hilburn K."/>
            <person name="Kennell J.C."/>
            <person name="Kroken S."/>
            <person name="Magnuson J.K."/>
            <person name="Mannhaupt G."/>
            <person name="Mauceli E.W."/>
            <person name="Mewes H.-W."/>
            <person name="Mitterbauer R."/>
            <person name="Muehlbauer G."/>
            <person name="Muensterkoetter M."/>
            <person name="Nelson D."/>
            <person name="O'Donnell K."/>
            <person name="Ouellet T."/>
            <person name="Qi W."/>
            <person name="Quesneville H."/>
            <person name="Roncero M.I.G."/>
            <person name="Seong K.-Y."/>
            <person name="Tetko I.V."/>
            <person name="Urban M."/>
            <person name="Waalwijk C."/>
            <person name="Ward T.J."/>
            <person name="Yao J."/>
            <person name="Birren B.W."/>
            <person name="Kistler H.C."/>
        </authorList>
    </citation>
    <scope>NUCLEOTIDE SEQUENCE [LARGE SCALE GENOMIC DNA]</scope>
    <source>
        <strain evidence="4">ATCC MYA-4620 / CBS 123657 / FGSC 9075 / NRRL 31084 / PH-1</strain>
        <strain evidence="3">PH-1 / ATCC MYA-4620 / FGSC 9075 / NRRL 31084</strain>
    </source>
</reference>
<dbReference type="GO" id="GO:0005506">
    <property type="term" value="F:iron ion binding"/>
    <property type="evidence" value="ECO:0007669"/>
    <property type="project" value="InterPro"/>
</dbReference>
<dbReference type="GO" id="GO:0016705">
    <property type="term" value="F:oxidoreductase activity, acting on paired donors, with incorporation or reduction of molecular oxygen"/>
    <property type="evidence" value="ECO:0007669"/>
    <property type="project" value="InterPro"/>
</dbReference>
<dbReference type="GO" id="GO:0020037">
    <property type="term" value="F:heme binding"/>
    <property type="evidence" value="ECO:0007669"/>
    <property type="project" value="InterPro"/>
</dbReference>
<dbReference type="EMBL" id="HG970335">
    <property type="protein sequence ID" value="CEF82892.1"/>
    <property type="molecule type" value="Genomic_DNA"/>
</dbReference>